<accession>A0A7K4DPG8</accession>
<comment type="caution">
    <text evidence="1">The sequence shown here is derived from an EMBL/GenBank/DDBJ whole genome shotgun (WGS) entry which is preliminary data.</text>
</comment>
<proteinExistence type="predicted"/>
<gene>
    <name evidence="1" type="ORF">HG719_08015</name>
</gene>
<dbReference type="Proteomes" id="UP000591058">
    <property type="component" value="Unassembled WGS sequence"/>
</dbReference>
<evidence type="ECO:0000313" key="2">
    <source>
        <dbReference type="Proteomes" id="UP000591058"/>
    </source>
</evidence>
<evidence type="ECO:0000313" key="1">
    <source>
        <dbReference type="EMBL" id="NMO09774.1"/>
    </source>
</evidence>
<organism evidence="1 2">
    <name type="scientific">Methanobacterium subterraneum</name>
    <dbReference type="NCBI Taxonomy" id="59277"/>
    <lineage>
        <taxon>Archaea</taxon>
        <taxon>Methanobacteriati</taxon>
        <taxon>Methanobacteriota</taxon>
        <taxon>Methanomada group</taxon>
        <taxon>Methanobacteria</taxon>
        <taxon>Methanobacteriales</taxon>
        <taxon>Methanobacteriaceae</taxon>
        <taxon>Methanobacterium</taxon>
    </lineage>
</organism>
<name>A0A7K4DPG8_9EURY</name>
<reference evidence="1 2" key="1">
    <citation type="submission" date="2020-04" db="EMBL/GenBank/DDBJ databases">
        <title>Draft genome of Methanobacterium subterraneum isolated from animal feces.</title>
        <authorList>
            <person name="Ouboter H.T."/>
            <person name="Berger S."/>
            <person name="Gungor E."/>
            <person name="Jetten M.S.M."/>
            <person name="Welte C.U."/>
        </authorList>
    </citation>
    <scope>NUCLEOTIDE SEQUENCE [LARGE SCALE GENOMIC DNA]</scope>
    <source>
        <strain evidence="1">HO_2020</strain>
    </source>
</reference>
<dbReference type="AlphaFoldDB" id="A0A7K4DPG8"/>
<dbReference type="EMBL" id="JABBYL010000029">
    <property type="protein sequence ID" value="NMO09774.1"/>
    <property type="molecule type" value="Genomic_DNA"/>
</dbReference>
<sequence>MVVYCIDTSALIDGWKDYPPETFGVWNNINDLISADQLTSPYHVRDELEVGGDDLFTWCKEKDFFCSPTGETPRIVTEMLTNFPDFRPKKTPKVDWADP</sequence>
<protein>
    <submittedName>
        <fullName evidence="1">DUF4411 family protein</fullName>
    </submittedName>
</protein>
<dbReference type="Pfam" id="PF14367">
    <property type="entry name" value="DUF4411"/>
    <property type="match status" value="1"/>
</dbReference>
<dbReference type="InterPro" id="IPR016541">
    <property type="entry name" value="UCP008505"/>
</dbReference>